<feature type="transmembrane region" description="Helical" evidence="12">
    <location>
        <begin position="210"/>
        <end position="228"/>
    </location>
</feature>
<dbReference type="PROSITE" id="PS50885">
    <property type="entry name" value="HAMP"/>
    <property type="match status" value="1"/>
</dbReference>
<evidence type="ECO:0000313" key="15">
    <source>
        <dbReference type="EMBL" id="CQR71775.1"/>
    </source>
</evidence>
<dbReference type="Pfam" id="PF11845">
    <property type="entry name" value="Tll0287-like"/>
    <property type="match status" value="1"/>
</dbReference>
<dbReference type="GO" id="GO:0009927">
    <property type="term" value="F:histidine phosphotransfer kinase activity"/>
    <property type="evidence" value="ECO:0007669"/>
    <property type="project" value="TreeGrafter"/>
</dbReference>
<dbReference type="SUPFAM" id="SSF47384">
    <property type="entry name" value="Homodimeric domain of signal transducing histidine kinase"/>
    <property type="match status" value="1"/>
</dbReference>
<dbReference type="InterPro" id="IPR003661">
    <property type="entry name" value="HisK_dim/P_dom"/>
</dbReference>
<dbReference type="InterPro" id="IPR004358">
    <property type="entry name" value="Sig_transdc_His_kin-like_C"/>
</dbReference>
<keyword evidence="11 12" id="KW-0472">Membrane</keyword>
<keyword evidence="4" id="KW-1003">Cell membrane</keyword>
<evidence type="ECO:0000256" key="8">
    <source>
        <dbReference type="ARBA" id="ARBA00022777"/>
    </source>
</evidence>
<dbReference type="Gene3D" id="3.30.565.10">
    <property type="entry name" value="Histidine kinase-like ATPase, C-terminal domain"/>
    <property type="match status" value="1"/>
</dbReference>
<dbReference type="Gene3D" id="6.10.340.10">
    <property type="match status" value="1"/>
</dbReference>
<dbReference type="InterPro" id="IPR036097">
    <property type="entry name" value="HisK_dim/P_sf"/>
</dbReference>
<keyword evidence="8 15" id="KW-0418">Kinase</keyword>
<dbReference type="AlphaFoldDB" id="A0A0U1KWY8"/>
<reference evidence="16" key="1">
    <citation type="submission" date="2015-03" db="EMBL/GenBank/DDBJ databases">
        <authorList>
            <person name="Nijsse Bart"/>
        </authorList>
    </citation>
    <scope>NUCLEOTIDE SEQUENCE [LARGE SCALE GENOMIC DNA]</scope>
</reference>
<keyword evidence="6 15" id="KW-0808">Transferase</keyword>
<evidence type="ECO:0000256" key="2">
    <source>
        <dbReference type="ARBA" id="ARBA00004236"/>
    </source>
</evidence>
<evidence type="ECO:0000259" key="13">
    <source>
        <dbReference type="PROSITE" id="PS50109"/>
    </source>
</evidence>
<dbReference type="InterPro" id="IPR005467">
    <property type="entry name" value="His_kinase_dom"/>
</dbReference>
<dbReference type="SMART" id="SM00388">
    <property type="entry name" value="HisKA"/>
    <property type="match status" value="1"/>
</dbReference>
<dbReference type="SUPFAM" id="SSF55874">
    <property type="entry name" value="ATPase domain of HSP90 chaperone/DNA topoisomerase II/histidine kinase"/>
    <property type="match status" value="1"/>
</dbReference>
<evidence type="ECO:0000256" key="5">
    <source>
        <dbReference type="ARBA" id="ARBA00022553"/>
    </source>
</evidence>
<dbReference type="InterPro" id="IPR021796">
    <property type="entry name" value="Tll0287-like_dom"/>
</dbReference>
<comment type="catalytic activity">
    <reaction evidence="1">
        <text>ATP + protein L-histidine = ADP + protein N-phospho-L-histidine.</text>
        <dbReference type="EC" id="2.7.13.3"/>
    </reaction>
</comment>
<comment type="subcellular location">
    <subcellularLocation>
        <location evidence="2">Cell membrane</location>
    </subcellularLocation>
</comment>
<dbReference type="CDD" id="cd16922">
    <property type="entry name" value="HATPase_EvgS-ArcB-TorS-like"/>
    <property type="match status" value="1"/>
</dbReference>
<keyword evidence="16" id="KW-1185">Reference proteome</keyword>
<keyword evidence="15" id="KW-0406">Ion transport</keyword>
<feature type="domain" description="Histidine kinase" evidence="13">
    <location>
        <begin position="330"/>
        <end position="553"/>
    </location>
</feature>
<protein>
    <recommendedName>
        <fullName evidence="3">histidine kinase</fullName>
        <ecNumber evidence="3">2.7.13.3</ecNumber>
    </recommendedName>
</protein>
<dbReference type="FunFam" id="3.30.565.10:FF:000023">
    <property type="entry name" value="PAS domain-containing sensor histidine kinase"/>
    <property type="match status" value="1"/>
</dbReference>
<evidence type="ECO:0000256" key="10">
    <source>
        <dbReference type="ARBA" id="ARBA00023012"/>
    </source>
</evidence>
<dbReference type="CDD" id="cd00082">
    <property type="entry name" value="HisKA"/>
    <property type="match status" value="1"/>
</dbReference>
<dbReference type="RefSeq" id="WP_021168851.1">
    <property type="nucleotide sequence ID" value="NZ_CTRP01000005.1"/>
</dbReference>
<keyword evidence="10" id="KW-0902">Two-component regulatory system</keyword>
<dbReference type="GO" id="GO:0005524">
    <property type="term" value="F:ATP binding"/>
    <property type="evidence" value="ECO:0007669"/>
    <property type="project" value="UniProtKB-KW"/>
</dbReference>
<dbReference type="Proteomes" id="UP000049855">
    <property type="component" value="Unassembled WGS sequence"/>
</dbReference>
<evidence type="ECO:0000259" key="14">
    <source>
        <dbReference type="PROSITE" id="PS50885"/>
    </source>
</evidence>
<dbReference type="PROSITE" id="PS50109">
    <property type="entry name" value="HIS_KIN"/>
    <property type="match status" value="1"/>
</dbReference>
<keyword evidence="15" id="KW-0813">Transport</keyword>
<dbReference type="SMART" id="SM00304">
    <property type="entry name" value="HAMP"/>
    <property type="match status" value="1"/>
</dbReference>
<evidence type="ECO:0000256" key="1">
    <source>
        <dbReference type="ARBA" id="ARBA00000085"/>
    </source>
</evidence>
<dbReference type="GO" id="GO:0034220">
    <property type="term" value="P:monoatomic ion transmembrane transport"/>
    <property type="evidence" value="ECO:0007669"/>
    <property type="project" value="UniProtKB-KW"/>
</dbReference>
<dbReference type="PRINTS" id="PR00344">
    <property type="entry name" value="BCTRLSENSOR"/>
</dbReference>
<keyword evidence="12" id="KW-1133">Transmembrane helix</keyword>
<dbReference type="CDD" id="cd06225">
    <property type="entry name" value="HAMP"/>
    <property type="match status" value="1"/>
</dbReference>
<accession>A0A0U1KWY8</accession>
<dbReference type="InterPro" id="IPR003660">
    <property type="entry name" value="HAMP_dom"/>
</dbReference>
<evidence type="ECO:0000256" key="11">
    <source>
        <dbReference type="ARBA" id="ARBA00023136"/>
    </source>
</evidence>
<name>A0A0U1KWY8_9FIRM</name>
<evidence type="ECO:0000256" key="4">
    <source>
        <dbReference type="ARBA" id="ARBA00022475"/>
    </source>
</evidence>
<evidence type="ECO:0000256" key="7">
    <source>
        <dbReference type="ARBA" id="ARBA00022741"/>
    </source>
</evidence>
<evidence type="ECO:0000256" key="6">
    <source>
        <dbReference type="ARBA" id="ARBA00022679"/>
    </source>
</evidence>
<dbReference type="EMBL" id="CTRP01000005">
    <property type="protein sequence ID" value="CQR71775.1"/>
    <property type="molecule type" value="Genomic_DNA"/>
</dbReference>
<dbReference type="SUPFAM" id="SSF158472">
    <property type="entry name" value="HAMP domain-like"/>
    <property type="match status" value="1"/>
</dbReference>
<keyword evidence="5" id="KW-0597">Phosphoprotein</keyword>
<organism evidence="15 16">
    <name type="scientific">Sporomusa ovata</name>
    <dbReference type="NCBI Taxonomy" id="2378"/>
    <lineage>
        <taxon>Bacteria</taxon>
        <taxon>Bacillati</taxon>
        <taxon>Bacillota</taxon>
        <taxon>Negativicutes</taxon>
        <taxon>Selenomonadales</taxon>
        <taxon>Sporomusaceae</taxon>
        <taxon>Sporomusa</taxon>
    </lineage>
</organism>
<dbReference type="EC" id="2.7.13.3" evidence="3"/>
<evidence type="ECO:0000256" key="12">
    <source>
        <dbReference type="SAM" id="Phobius"/>
    </source>
</evidence>
<dbReference type="PANTHER" id="PTHR43047">
    <property type="entry name" value="TWO-COMPONENT HISTIDINE PROTEIN KINASE"/>
    <property type="match status" value="1"/>
</dbReference>
<dbReference type="Pfam" id="PF02518">
    <property type="entry name" value="HATPase_c"/>
    <property type="match status" value="1"/>
</dbReference>
<gene>
    <name evidence="15" type="ORF">SpAn4DRAFT_3641</name>
</gene>
<keyword evidence="15" id="KW-0407">Ion channel</keyword>
<dbReference type="Gene3D" id="1.10.287.130">
    <property type="match status" value="1"/>
</dbReference>
<feature type="domain" description="HAMP" evidence="14">
    <location>
        <begin position="230"/>
        <end position="283"/>
    </location>
</feature>
<keyword evidence="9" id="KW-0067">ATP-binding</keyword>
<dbReference type="Pfam" id="PF00672">
    <property type="entry name" value="HAMP"/>
    <property type="match status" value="1"/>
</dbReference>
<dbReference type="GO" id="GO:0000155">
    <property type="term" value="F:phosphorelay sensor kinase activity"/>
    <property type="evidence" value="ECO:0007669"/>
    <property type="project" value="InterPro"/>
</dbReference>
<dbReference type="InterPro" id="IPR003594">
    <property type="entry name" value="HATPase_dom"/>
</dbReference>
<evidence type="ECO:0000256" key="9">
    <source>
        <dbReference type="ARBA" id="ARBA00022840"/>
    </source>
</evidence>
<sequence length="556" mass="62180">MRFKNSLTIKFMIGVAIITIVLMTVNLLWNIRQYNFQAESEMKEKAEVIAQQLIATRAFIAGKQDLINANYDGGYEFKHLNPAAVGKGIGEIFNGYSGYRFKQTRPIVRDPYNAPDNFEIEAMKQLAADKNLKELWGYDEIDGNRVFRYLVPLYYDESCLSCHGKPVGRNDISGYAKEGFSAGEFAGSISVVFPMARFEAAQRTNISSQVVFILFMVFVSIGLTYLMMEHIIIMPIRELTGKVAELGRGNLSAQLTEIQTYDEMRSLAQEFNTMASKLNELYSGLEEKVTERTALLSDANQRLLEQGSMLQAMNAKLTETDRLKSEFLAVMSHELRTPLTAIIAFAEILLAEGESLNSLQQEYLQDIFESGHQLLSQINDILNMSKIEAGLAKINCNQVDIKEVLNHLMHSISPLISKNGLTFIVDISADIPNMVADREKVTHIFRNLISNAIKFTSNGGEISISAALVNDQEKVPEVVVKIQDTGIGINQEDQKYIFDKFRQVNSAEAREYPGSGLGLALARNLVEMHGGRIWVESEVGRGSTFTFVLPVIAKEC</sequence>
<evidence type="ECO:0000256" key="3">
    <source>
        <dbReference type="ARBA" id="ARBA00012438"/>
    </source>
</evidence>
<dbReference type="Pfam" id="PF00512">
    <property type="entry name" value="HisKA"/>
    <property type="match status" value="1"/>
</dbReference>
<feature type="transmembrane region" description="Helical" evidence="12">
    <location>
        <begin position="7"/>
        <end position="29"/>
    </location>
</feature>
<keyword evidence="7" id="KW-0547">Nucleotide-binding</keyword>
<dbReference type="Gene3D" id="3.30.450.290">
    <property type="match status" value="1"/>
</dbReference>
<dbReference type="GO" id="GO:0005886">
    <property type="term" value="C:plasma membrane"/>
    <property type="evidence" value="ECO:0007669"/>
    <property type="project" value="UniProtKB-SubCell"/>
</dbReference>
<evidence type="ECO:0000313" key="16">
    <source>
        <dbReference type="Proteomes" id="UP000049855"/>
    </source>
</evidence>
<dbReference type="PANTHER" id="PTHR43047:SF63">
    <property type="entry name" value="HISTIDINE KINASE"/>
    <property type="match status" value="1"/>
</dbReference>
<proteinExistence type="predicted"/>
<dbReference type="InterPro" id="IPR036890">
    <property type="entry name" value="HATPase_C_sf"/>
</dbReference>
<dbReference type="SMART" id="SM00387">
    <property type="entry name" value="HATPase_c"/>
    <property type="match status" value="1"/>
</dbReference>
<keyword evidence="12" id="KW-0812">Transmembrane</keyword>